<evidence type="ECO:0000313" key="3">
    <source>
        <dbReference type="Proteomes" id="UP001627154"/>
    </source>
</evidence>
<keyword evidence="1" id="KW-1133">Transmembrane helix</keyword>
<keyword evidence="1" id="KW-0472">Membrane</keyword>
<dbReference type="Proteomes" id="UP001627154">
    <property type="component" value="Unassembled WGS sequence"/>
</dbReference>
<name>A0ABD2X5N1_9HYME</name>
<feature type="transmembrane region" description="Helical" evidence="1">
    <location>
        <begin position="44"/>
        <end position="65"/>
    </location>
</feature>
<keyword evidence="1" id="KW-0812">Transmembrane</keyword>
<comment type="caution">
    <text evidence="2">The sequence shown here is derived from an EMBL/GenBank/DDBJ whole genome shotgun (WGS) entry which is preliminary data.</text>
</comment>
<dbReference type="AlphaFoldDB" id="A0ABD2X5N1"/>
<dbReference type="EMBL" id="JBJJXI010000050">
    <property type="protein sequence ID" value="KAL3400671.1"/>
    <property type="molecule type" value="Genomic_DNA"/>
</dbReference>
<gene>
    <name evidence="2" type="ORF">TKK_005830</name>
</gene>
<evidence type="ECO:0000313" key="2">
    <source>
        <dbReference type="EMBL" id="KAL3400671.1"/>
    </source>
</evidence>
<proteinExistence type="predicted"/>
<keyword evidence="3" id="KW-1185">Reference proteome</keyword>
<evidence type="ECO:0000256" key="1">
    <source>
        <dbReference type="SAM" id="Phobius"/>
    </source>
</evidence>
<protein>
    <submittedName>
        <fullName evidence="2">Uncharacterized protein</fullName>
    </submittedName>
</protein>
<accession>A0ABD2X5N1</accession>
<sequence length="75" mass="8337">MSALTSGNGIASEYLVRLHCRVKMYLFPDTVRGKGPTMSISTTSYAVVGVVVIFMGNLVLIHVSFFDWQSWHVLT</sequence>
<organism evidence="2 3">
    <name type="scientific">Trichogramma kaykai</name>
    <dbReference type="NCBI Taxonomy" id="54128"/>
    <lineage>
        <taxon>Eukaryota</taxon>
        <taxon>Metazoa</taxon>
        <taxon>Ecdysozoa</taxon>
        <taxon>Arthropoda</taxon>
        <taxon>Hexapoda</taxon>
        <taxon>Insecta</taxon>
        <taxon>Pterygota</taxon>
        <taxon>Neoptera</taxon>
        <taxon>Endopterygota</taxon>
        <taxon>Hymenoptera</taxon>
        <taxon>Apocrita</taxon>
        <taxon>Proctotrupomorpha</taxon>
        <taxon>Chalcidoidea</taxon>
        <taxon>Trichogrammatidae</taxon>
        <taxon>Trichogramma</taxon>
    </lineage>
</organism>
<reference evidence="2 3" key="1">
    <citation type="journal article" date="2024" name="bioRxiv">
        <title>A reference genome for Trichogramma kaykai: A tiny desert-dwelling parasitoid wasp with competing sex-ratio distorters.</title>
        <authorList>
            <person name="Culotta J."/>
            <person name="Lindsey A.R."/>
        </authorList>
    </citation>
    <scope>NUCLEOTIDE SEQUENCE [LARGE SCALE GENOMIC DNA]</scope>
    <source>
        <strain evidence="2 3">KSX58</strain>
    </source>
</reference>